<evidence type="ECO:0000256" key="9">
    <source>
        <dbReference type="HAMAP-Rule" id="MF_00104"/>
    </source>
</evidence>
<dbReference type="CDD" id="cd10845">
    <property type="entry name" value="DSRM_RNAse_III_family"/>
    <property type="match status" value="1"/>
</dbReference>
<dbReference type="Gene3D" id="3.30.160.20">
    <property type="match status" value="1"/>
</dbReference>
<feature type="region of interest" description="Disordered" evidence="10">
    <location>
        <begin position="221"/>
        <end position="314"/>
    </location>
</feature>
<dbReference type="SUPFAM" id="SSF69065">
    <property type="entry name" value="RNase III domain-like"/>
    <property type="match status" value="1"/>
</dbReference>
<comment type="subunit">
    <text evidence="9">Homodimer.</text>
</comment>
<feature type="domain" description="RNase III" evidence="12">
    <location>
        <begin position="3"/>
        <end position="125"/>
    </location>
</feature>
<dbReference type="Gene3D" id="1.10.1520.10">
    <property type="entry name" value="Ribonuclease III domain"/>
    <property type="match status" value="1"/>
</dbReference>
<evidence type="ECO:0000256" key="5">
    <source>
        <dbReference type="ARBA" id="ARBA00022722"/>
    </source>
</evidence>
<evidence type="ECO:0000259" key="12">
    <source>
        <dbReference type="PROSITE" id="PS50142"/>
    </source>
</evidence>
<gene>
    <name evidence="9" type="primary">rnc</name>
    <name evidence="13" type="ORF">HNQ70_000280</name>
</gene>
<feature type="active site" evidence="9">
    <location>
        <position position="42"/>
    </location>
</feature>
<keyword evidence="14" id="KW-1185">Reference proteome</keyword>
<keyword evidence="9" id="KW-0479">Metal-binding</keyword>
<dbReference type="PROSITE" id="PS00517">
    <property type="entry name" value="RNASE_3_1"/>
    <property type="match status" value="1"/>
</dbReference>
<organism evidence="13 14">
    <name type="scientific">Quisquiliibacterium transsilvanicum</name>
    <dbReference type="NCBI Taxonomy" id="1549638"/>
    <lineage>
        <taxon>Bacteria</taxon>
        <taxon>Pseudomonadati</taxon>
        <taxon>Pseudomonadota</taxon>
        <taxon>Betaproteobacteria</taxon>
        <taxon>Burkholderiales</taxon>
        <taxon>Burkholderiaceae</taxon>
        <taxon>Quisquiliibacterium</taxon>
    </lineage>
</organism>
<comment type="function">
    <text evidence="9">Digests double-stranded RNA. Involved in the processing of primary rRNA transcript to yield the immediate precursors to the large and small rRNAs (23S and 16S). Processes some mRNAs, and tRNAs when they are encoded in the rRNA operon. Processes pre-crRNA and tracrRNA of type II CRISPR loci if present in the organism.</text>
</comment>
<keyword evidence="9" id="KW-0460">Magnesium</keyword>
<keyword evidence="7 9" id="KW-0378">Hydrolase</keyword>
<dbReference type="PROSITE" id="PS50137">
    <property type="entry name" value="DS_RBD"/>
    <property type="match status" value="1"/>
</dbReference>
<dbReference type="HAMAP" id="MF_00104">
    <property type="entry name" value="RNase_III"/>
    <property type="match status" value="1"/>
</dbReference>
<dbReference type="CDD" id="cd00593">
    <property type="entry name" value="RIBOc"/>
    <property type="match status" value="1"/>
</dbReference>
<feature type="domain" description="DRBM" evidence="11">
    <location>
        <begin position="152"/>
        <end position="222"/>
    </location>
</feature>
<dbReference type="PANTHER" id="PTHR11207">
    <property type="entry name" value="RIBONUCLEASE III"/>
    <property type="match status" value="1"/>
</dbReference>
<reference evidence="13 14" key="1">
    <citation type="submission" date="2020-08" db="EMBL/GenBank/DDBJ databases">
        <title>Genomic Encyclopedia of Type Strains, Phase IV (KMG-IV): sequencing the most valuable type-strain genomes for metagenomic binning, comparative biology and taxonomic classification.</title>
        <authorList>
            <person name="Goeker M."/>
        </authorList>
    </citation>
    <scope>NUCLEOTIDE SEQUENCE [LARGE SCALE GENOMIC DNA]</scope>
    <source>
        <strain evidence="13 14">DSM 29781</strain>
    </source>
</reference>
<feature type="binding site" evidence="9">
    <location>
        <position position="38"/>
    </location>
    <ligand>
        <name>Mg(2+)</name>
        <dbReference type="ChEBI" id="CHEBI:18420"/>
    </ligand>
</feature>
<dbReference type="Pfam" id="PF14622">
    <property type="entry name" value="Ribonucleas_3_3"/>
    <property type="match status" value="1"/>
</dbReference>
<dbReference type="GO" id="GO:0006397">
    <property type="term" value="P:mRNA processing"/>
    <property type="evidence" value="ECO:0007669"/>
    <property type="project" value="UniProtKB-UniRule"/>
</dbReference>
<dbReference type="SMART" id="SM00535">
    <property type="entry name" value="RIBOc"/>
    <property type="match status" value="1"/>
</dbReference>
<sequence length="314" mass="32897">MSLESLQQRLGYSFSDPALLEQALTHRSYGRHNNERLEFLGDSVLNFVVSSLLYDGFGRIDEGDLSRMRANLVNQHALHEIAQRLELSEHLLLGQGDLKSGSFRRPSVLADAAEAVFGAVYLDGGFEAARRVIGALYAPVLKSVDPLTVGKDAKTLLQEYLQGRRMPLPVYAVVATHGAAHNQLFEVECAIPKLGIGVLGSGASRRVAEQAAARLALAQAQSLAPGPGKRRTRSASAGAAAPDTAATGGEGAGQPAGAKPAGSVHEPAAQDLEAQGPDGDLAHVPAALEPDSGGAAALDDRRGEPARVNIQAPR</sequence>
<evidence type="ECO:0000256" key="1">
    <source>
        <dbReference type="ARBA" id="ARBA00000109"/>
    </source>
</evidence>
<dbReference type="GO" id="GO:0010468">
    <property type="term" value="P:regulation of gene expression"/>
    <property type="evidence" value="ECO:0007669"/>
    <property type="project" value="TreeGrafter"/>
</dbReference>
<dbReference type="GO" id="GO:0005737">
    <property type="term" value="C:cytoplasm"/>
    <property type="evidence" value="ECO:0007669"/>
    <property type="project" value="UniProtKB-SubCell"/>
</dbReference>
<evidence type="ECO:0000256" key="10">
    <source>
        <dbReference type="SAM" id="MobiDB-lite"/>
    </source>
</evidence>
<dbReference type="GO" id="GO:0004525">
    <property type="term" value="F:ribonuclease III activity"/>
    <property type="evidence" value="ECO:0007669"/>
    <property type="project" value="UniProtKB-UniRule"/>
</dbReference>
<dbReference type="GO" id="GO:0019843">
    <property type="term" value="F:rRNA binding"/>
    <property type="evidence" value="ECO:0007669"/>
    <property type="project" value="UniProtKB-KW"/>
</dbReference>
<dbReference type="SMART" id="SM00358">
    <property type="entry name" value="DSRM"/>
    <property type="match status" value="1"/>
</dbReference>
<comment type="subcellular location">
    <subcellularLocation>
        <location evidence="9">Cytoplasm</location>
    </subcellularLocation>
</comment>
<evidence type="ECO:0000256" key="4">
    <source>
        <dbReference type="ARBA" id="ARBA00022664"/>
    </source>
</evidence>
<dbReference type="AlphaFoldDB" id="A0A7W8M6V7"/>
<evidence type="ECO:0000256" key="6">
    <source>
        <dbReference type="ARBA" id="ARBA00022759"/>
    </source>
</evidence>
<dbReference type="SUPFAM" id="SSF54768">
    <property type="entry name" value="dsRNA-binding domain-like"/>
    <property type="match status" value="1"/>
</dbReference>
<evidence type="ECO:0000256" key="3">
    <source>
        <dbReference type="ARBA" id="ARBA00022552"/>
    </source>
</evidence>
<dbReference type="PANTHER" id="PTHR11207:SF0">
    <property type="entry name" value="RIBONUCLEASE 3"/>
    <property type="match status" value="1"/>
</dbReference>
<keyword evidence="9" id="KW-0699">rRNA-binding</keyword>
<evidence type="ECO:0000256" key="2">
    <source>
        <dbReference type="ARBA" id="ARBA00010183"/>
    </source>
</evidence>
<accession>A0A7W8M6V7</accession>
<protein>
    <recommendedName>
        <fullName evidence="9">Ribonuclease 3</fullName>
        <ecNumber evidence="9">3.1.26.3</ecNumber>
    </recommendedName>
    <alternativeName>
        <fullName evidence="9">Ribonuclease III</fullName>
        <shortName evidence="9">RNase III</shortName>
    </alternativeName>
</protein>
<dbReference type="EC" id="3.1.26.3" evidence="9"/>
<dbReference type="NCBIfam" id="TIGR02191">
    <property type="entry name" value="RNaseIII"/>
    <property type="match status" value="1"/>
</dbReference>
<evidence type="ECO:0000259" key="11">
    <source>
        <dbReference type="PROSITE" id="PS50137"/>
    </source>
</evidence>
<keyword evidence="9" id="KW-0963">Cytoplasm</keyword>
<name>A0A7W8M6V7_9BURK</name>
<feature type="compositionally biased region" description="Low complexity" evidence="10">
    <location>
        <begin position="234"/>
        <end position="247"/>
    </location>
</feature>
<comment type="catalytic activity">
    <reaction evidence="1 9">
        <text>Endonucleolytic cleavage to 5'-phosphomonoester.</text>
        <dbReference type="EC" id="3.1.26.3"/>
    </reaction>
</comment>
<keyword evidence="9" id="KW-0819">tRNA processing</keyword>
<feature type="binding site" evidence="9">
    <location>
        <position position="111"/>
    </location>
    <ligand>
        <name>Mg(2+)</name>
        <dbReference type="ChEBI" id="CHEBI:18420"/>
    </ligand>
</feature>
<dbReference type="InterPro" id="IPR014720">
    <property type="entry name" value="dsRBD_dom"/>
</dbReference>
<keyword evidence="3 9" id="KW-0698">rRNA processing</keyword>
<keyword evidence="4 9" id="KW-0507">mRNA processing</keyword>
<feature type="binding site" evidence="9">
    <location>
        <position position="114"/>
    </location>
    <ligand>
        <name>Mg(2+)</name>
        <dbReference type="ChEBI" id="CHEBI:18420"/>
    </ligand>
</feature>
<dbReference type="Pfam" id="PF00035">
    <property type="entry name" value="dsrm"/>
    <property type="match status" value="1"/>
</dbReference>
<feature type="active site" evidence="9">
    <location>
        <position position="114"/>
    </location>
</feature>
<keyword evidence="6 9" id="KW-0255">Endonuclease</keyword>
<evidence type="ECO:0000256" key="7">
    <source>
        <dbReference type="ARBA" id="ARBA00022801"/>
    </source>
</evidence>
<dbReference type="PROSITE" id="PS50142">
    <property type="entry name" value="RNASE_3_2"/>
    <property type="match status" value="1"/>
</dbReference>
<dbReference type="GO" id="GO:0003725">
    <property type="term" value="F:double-stranded RNA binding"/>
    <property type="evidence" value="ECO:0007669"/>
    <property type="project" value="TreeGrafter"/>
</dbReference>
<comment type="similarity">
    <text evidence="2">Belongs to the ribonuclease III family.</text>
</comment>
<dbReference type="FunFam" id="1.10.1520.10:FF:000001">
    <property type="entry name" value="Ribonuclease 3"/>
    <property type="match status" value="1"/>
</dbReference>
<dbReference type="GO" id="GO:0046872">
    <property type="term" value="F:metal ion binding"/>
    <property type="evidence" value="ECO:0007669"/>
    <property type="project" value="UniProtKB-KW"/>
</dbReference>
<dbReference type="InterPro" id="IPR000999">
    <property type="entry name" value="RNase_III_dom"/>
</dbReference>
<comment type="cofactor">
    <cofactor evidence="9">
        <name>Mg(2+)</name>
        <dbReference type="ChEBI" id="CHEBI:18420"/>
    </cofactor>
</comment>
<dbReference type="InterPro" id="IPR011907">
    <property type="entry name" value="RNase_III"/>
</dbReference>
<dbReference type="EMBL" id="JACHGB010000001">
    <property type="protein sequence ID" value="MBB5270296.1"/>
    <property type="molecule type" value="Genomic_DNA"/>
</dbReference>
<comment type="caution">
    <text evidence="13">The sequence shown here is derived from an EMBL/GenBank/DDBJ whole genome shotgun (WGS) entry which is preliminary data.</text>
</comment>
<evidence type="ECO:0000313" key="13">
    <source>
        <dbReference type="EMBL" id="MBB5270296.1"/>
    </source>
</evidence>
<dbReference type="GO" id="GO:0008033">
    <property type="term" value="P:tRNA processing"/>
    <property type="evidence" value="ECO:0007669"/>
    <property type="project" value="UniProtKB-KW"/>
</dbReference>
<keyword evidence="5 9" id="KW-0540">Nuclease</keyword>
<evidence type="ECO:0000313" key="14">
    <source>
        <dbReference type="Proteomes" id="UP000532440"/>
    </source>
</evidence>
<keyword evidence="8 9" id="KW-0694">RNA-binding</keyword>
<dbReference type="InterPro" id="IPR036389">
    <property type="entry name" value="RNase_III_sf"/>
</dbReference>
<proteinExistence type="inferred from homology"/>
<dbReference type="Proteomes" id="UP000532440">
    <property type="component" value="Unassembled WGS sequence"/>
</dbReference>
<evidence type="ECO:0000256" key="8">
    <source>
        <dbReference type="ARBA" id="ARBA00022884"/>
    </source>
</evidence>
<dbReference type="GO" id="GO:0006364">
    <property type="term" value="P:rRNA processing"/>
    <property type="evidence" value="ECO:0007669"/>
    <property type="project" value="UniProtKB-UniRule"/>
</dbReference>